<keyword evidence="7 12" id="KW-0472">Membrane</keyword>
<evidence type="ECO:0000256" key="4">
    <source>
        <dbReference type="ARBA" id="ARBA00022692"/>
    </source>
</evidence>
<dbReference type="PROSITE" id="PS51257">
    <property type="entry name" value="PROKAR_LIPOPROTEIN"/>
    <property type="match status" value="1"/>
</dbReference>
<dbReference type="CDD" id="cd06437">
    <property type="entry name" value="CESA_CaSu_A2"/>
    <property type="match status" value="1"/>
</dbReference>
<organism evidence="14 15">
    <name type="scientific">Dendrobium catenatum</name>
    <dbReference type="NCBI Taxonomy" id="906689"/>
    <lineage>
        <taxon>Eukaryota</taxon>
        <taxon>Viridiplantae</taxon>
        <taxon>Streptophyta</taxon>
        <taxon>Embryophyta</taxon>
        <taxon>Tracheophyta</taxon>
        <taxon>Spermatophyta</taxon>
        <taxon>Magnoliopsida</taxon>
        <taxon>Liliopsida</taxon>
        <taxon>Asparagales</taxon>
        <taxon>Orchidaceae</taxon>
        <taxon>Epidendroideae</taxon>
        <taxon>Malaxideae</taxon>
        <taxon>Dendrobiinae</taxon>
        <taxon>Dendrobium</taxon>
    </lineage>
</organism>
<dbReference type="InterPro" id="IPR001173">
    <property type="entry name" value="Glyco_trans_2-like"/>
</dbReference>
<feature type="transmembrane region" description="Helical" evidence="12">
    <location>
        <begin position="565"/>
        <end position="583"/>
    </location>
</feature>
<dbReference type="STRING" id="906689.A0A2I0VAG1"/>
<dbReference type="GO" id="GO:0000139">
    <property type="term" value="C:Golgi membrane"/>
    <property type="evidence" value="ECO:0007669"/>
    <property type="project" value="UniProtKB-SubCell"/>
</dbReference>
<dbReference type="GO" id="GO:0051753">
    <property type="term" value="F:mannan synthase activity"/>
    <property type="evidence" value="ECO:0007669"/>
    <property type="project" value="TreeGrafter"/>
</dbReference>
<evidence type="ECO:0000256" key="3">
    <source>
        <dbReference type="ARBA" id="ARBA00022679"/>
    </source>
</evidence>
<feature type="transmembrane region" description="Helical" evidence="12">
    <location>
        <begin position="475"/>
        <end position="493"/>
    </location>
</feature>
<dbReference type="Gene3D" id="3.90.550.10">
    <property type="entry name" value="Spore Coat Polysaccharide Biosynthesis Protein SpsA, Chain A"/>
    <property type="match status" value="1"/>
</dbReference>
<dbReference type="SUPFAM" id="SSF53448">
    <property type="entry name" value="Nucleotide-diphospho-sugar transferases"/>
    <property type="match status" value="1"/>
</dbReference>
<reference evidence="14 15" key="1">
    <citation type="journal article" date="2016" name="Sci. Rep.">
        <title>The Dendrobium catenatum Lindl. genome sequence provides insights into polysaccharide synthase, floral development and adaptive evolution.</title>
        <authorList>
            <person name="Zhang G.Q."/>
            <person name="Xu Q."/>
            <person name="Bian C."/>
            <person name="Tsai W.C."/>
            <person name="Yeh C.M."/>
            <person name="Liu K.W."/>
            <person name="Yoshida K."/>
            <person name="Zhang L.S."/>
            <person name="Chang S.B."/>
            <person name="Chen F."/>
            <person name="Shi Y."/>
            <person name="Su Y.Y."/>
            <person name="Zhang Y.Q."/>
            <person name="Chen L.J."/>
            <person name="Yin Y."/>
            <person name="Lin M."/>
            <person name="Huang H."/>
            <person name="Deng H."/>
            <person name="Wang Z.W."/>
            <person name="Zhu S.L."/>
            <person name="Zhao X."/>
            <person name="Deng C."/>
            <person name="Niu S.C."/>
            <person name="Huang J."/>
            <person name="Wang M."/>
            <person name="Liu G.H."/>
            <person name="Yang H.J."/>
            <person name="Xiao X.J."/>
            <person name="Hsiao Y.Y."/>
            <person name="Wu W.L."/>
            <person name="Chen Y.Y."/>
            <person name="Mitsuda N."/>
            <person name="Ohme-Takagi M."/>
            <person name="Luo Y.B."/>
            <person name="Van de Peer Y."/>
            <person name="Liu Z.J."/>
        </authorList>
    </citation>
    <scope>NUCLEOTIDE SEQUENCE [LARGE SCALE GENOMIC DNA]</scope>
    <source>
        <tissue evidence="14">The whole plant</tissue>
    </source>
</reference>
<evidence type="ECO:0000256" key="11">
    <source>
        <dbReference type="ARBA" id="ARBA00066505"/>
    </source>
</evidence>
<feature type="transmembrane region" description="Helical" evidence="12">
    <location>
        <begin position="102"/>
        <end position="135"/>
    </location>
</feature>
<evidence type="ECO:0000256" key="1">
    <source>
        <dbReference type="ARBA" id="ARBA00004653"/>
    </source>
</evidence>
<proteinExistence type="inferred from homology"/>
<dbReference type="EC" id="2.4.1.32" evidence="11"/>
<dbReference type="AlphaFoldDB" id="A0A2I0VAG1"/>
<dbReference type="PANTHER" id="PTHR32044">
    <property type="entry name" value="GLUCOMANNAN 4-BETA-MANNOSYLTRANSFERASE 9"/>
    <property type="match status" value="1"/>
</dbReference>
<gene>
    <name evidence="14" type="primary">CSLA4</name>
    <name evidence="14" type="ORF">MA16_Dca018513</name>
</gene>
<evidence type="ECO:0000256" key="6">
    <source>
        <dbReference type="ARBA" id="ARBA00023034"/>
    </source>
</evidence>
<keyword evidence="6" id="KW-0333">Golgi apparatus</keyword>
<dbReference type="Pfam" id="PF13632">
    <property type="entry name" value="Glyco_trans_2_3"/>
    <property type="match status" value="1"/>
</dbReference>
<dbReference type="InterPro" id="IPR029044">
    <property type="entry name" value="Nucleotide-diphossugar_trans"/>
</dbReference>
<keyword evidence="5 12" id="KW-1133">Transmembrane helix</keyword>
<dbReference type="GO" id="GO:0047259">
    <property type="term" value="F:glucomannan 4-beta-mannosyltransferase activity"/>
    <property type="evidence" value="ECO:0007669"/>
    <property type="project" value="UniProtKB-EC"/>
</dbReference>
<evidence type="ECO:0000256" key="10">
    <source>
        <dbReference type="ARBA" id="ARBA00060879"/>
    </source>
</evidence>
<feature type="transmembrane region" description="Helical" evidence="12">
    <location>
        <begin position="589"/>
        <end position="610"/>
    </location>
</feature>
<keyword evidence="8" id="KW-0961">Cell wall biogenesis/degradation</keyword>
<keyword evidence="2" id="KW-0328">Glycosyltransferase</keyword>
<dbReference type="GO" id="GO:0071555">
    <property type="term" value="P:cell wall organization"/>
    <property type="evidence" value="ECO:0007669"/>
    <property type="project" value="UniProtKB-KW"/>
</dbReference>
<evidence type="ECO:0000256" key="8">
    <source>
        <dbReference type="ARBA" id="ARBA00023316"/>
    </source>
</evidence>
<evidence type="ECO:0000256" key="12">
    <source>
        <dbReference type="SAM" id="Phobius"/>
    </source>
</evidence>
<evidence type="ECO:0000256" key="2">
    <source>
        <dbReference type="ARBA" id="ARBA00022676"/>
    </source>
</evidence>
<dbReference type="Proteomes" id="UP000233837">
    <property type="component" value="Unassembled WGS sequence"/>
</dbReference>
<dbReference type="EMBL" id="KZ503951">
    <property type="protein sequence ID" value="PKU60393.1"/>
    <property type="molecule type" value="Genomic_DNA"/>
</dbReference>
<reference evidence="14 15" key="2">
    <citation type="journal article" date="2017" name="Nature">
        <title>The Apostasia genome and the evolution of orchids.</title>
        <authorList>
            <person name="Zhang G.Q."/>
            <person name="Liu K.W."/>
            <person name="Li Z."/>
            <person name="Lohaus R."/>
            <person name="Hsiao Y.Y."/>
            <person name="Niu S.C."/>
            <person name="Wang J.Y."/>
            <person name="Lin Y.C."/>
            <person name="Xu Q."/>
            <person name="Chen L.J."/>
            <person name="Yoshida K."/>
            <person name="Fujiwara S."/>
            <person name="Wang Z.W."/>
            <person name="Zhang Y.Q."/>
            <person name="Mitsuda N."/>
            <person name="Wang M."/>
            <person name="Liu G.H."/>
            <person name="Pecoraro L."/>
            <person name="Huang H.X."/>
            <person name="Xiao X.J."/>
            <person name="Lin M."/>
            <person name="Wu X.Y."/>
            <person name="Wu W.L."/>
            <person name="Chen Y.Y."/>
            <person name="Chang S.B."/>
            <person name="Sakamoto S."/>
            <person name="Ohme-Takagi M."/>
            <person name="Yagi M."/>
            <person name="Zeng S.J."/>
            <person name="Shen C.Y."/>
            <person name="Yeh C.M."/>
            <person name="Luo Y.B."/>
            <person name="Tsai W.C."/>
            <person name="Van de Peer Y."/>
            <person name="Liu Z.J."/>
        </authorList>
    </citation>
    <scope>NUCLEOTIDE SEQUENCE [LARGE SCALE GENOMIC DNA]</scope>
    <source>
        <tissue evidence="14">The whole plant</tissue>
    </source>
</reference>
<evidence type="ECO:0000313" key="15">
    <source>
        <dbReference type="Proteomes" id="UP000233837"/>
    </source>
</evidence>
<feature type="transmembrane region" description="Helical" evidence="12">
    <location>
        <begin position="440"/>
        <end position="463"/>
    </location>
</feature>
<keyword evidence="3" id="KW-0808">Transferase</keyword>
<dbReference type="PANTHER" id="PTHR32044:SF21">
    <property type="entry name" value="GLUCOMANNAN 4-BETA-MANNOSYLTRANSFERASE 3-RELATED"/>
    <property type="match status" value="1"/>
</dbReference>
<name>A0A2I0VAG1_9ASPA</name>
<keyword evidence="4 12" id="KW-0812">Transmembrane</keyword>
<comment type="similarity">
    <text evidence="10">Belongs to the glycosyltransferase 2 family. Plant cellulose synthase-like A subfamily.</text>
</comment>
<evidence type="ECO:0000313" key="14">
    <source>
        <dbReference type="EMBL" id="PKU60393.1"/>
    </source>
</evidence>
<protein>
    <recommendedName>
        <fullName evidence="11">glucomannan 4-beta-mannosyltransferase</fullName>
        <ecNumber evidence="11">2.4.1.32</ecNumber>
    </recommendedName>
</protein>
<dbReference type="FunFam" id="3.90.550.10:FF:000015">
    <property type="entry name" value="Glucomannan 4-beta-mannosyltransferase 9"/>
    <property type="match status" value="1"/>
</dbReference>
<sequence length="615" mass="69281">MRNVFPAVIYLAATTAACEVTSAAASSLTLGPLLRQLTYSRPPSSILLRPSTAISITSALAAKCARVIGLSVSDTLELFFHSAGAALPEQFFAVWSLVRTKALAPVLMVLVAACLFMSVMLMVEVTSMATVSLAVKLLRCRPEKRYKWEPIKADEETGSLAYPMVLVQIPMYNEKEVYKLSIGAVCALTWPQDRIIIQVLDDSTDPAIKDLVALECKIWASKGANITYEVRDNRKGYKAGALKKGMEYTYVQQCEFVAIFDADFRPGSDFLMRTIPYLVSNSHIALVQARWEFVNYSECLMTRIQRISLDYHFKVEQEAGSSTFAFFGFNAYMWQKRFLNLLLLIIGTAGVWRIPAIEEAGGWKDRTTVEDMDLAVRAGLKGWKFLYVGDIKVKSELPCTFKAYRHQQHRWTCGAANLFRKVALDILIAKNVSIWKKFHVLYSFFFVRKIITHIVTFLFYSVVVPASVLVPEVKIPLWGVMYIPTSITLLNALRNPRFIHIMPFWVLFENVMSLHRIKATLIGLLETGNVNEWVVTEKLGEAPKANPENSKPEATSTKFRDRINFTELGFAVYLLFCASYDVVYGNNYYYIYLYLQAFAFIAIGFGYAGASGSKS</sequence>
<evidence type="ECO:0000256" key="5">
    <source>
        <dbReference type="ARBA" id="ARBA00022989"/>
    </source>
</evidence>
<evidence type="ECO:0000259" key="13">
    <source>
        <dbReference type="Pfam" id="PF13632"/>
    </source>
</evidence>
<comment type="catalytic activity">
    <reaction evidence="9">
        <text>GDP-mannose + (glucomannan)n = GDP + (glucomannan)n+1.</text>
        <dbReference type="EC" id="2.4.1.32"/>
    </reaction>
</comment>
<evidence type="ECO:0000256" key="9">
    <source>
        <dbReference type="ARBA" id="ARBA00051800"/>
    </source>
</evidence>
<keyword evidence="15" id="KW-1185">Reference proteome</keyword>
<feature type="domain" description="Glycosyltransferase 2-like" evidence="13">
    <location>
        <begin position="257"/>
        <end position="463"/>
    </location>
</feature>
<accession>A0A2I0VAG1</accession>
<comment type="subcellular location">
    <subcellularLocation>
        <location evidence="1">Golgi apparatus membrane</location>
        <topology evidence="1">Multi-pass membrane protein</topology>
    </subcellularLocation>
</comment>
<evidence type="ECO:0000256" key="7">
    <source>
        <dbReference type="ARBA" id="ARBA00023136"/>
    </source>
</evidence>